<feature type="region of interest" description="Disordered" evidence="1">
    <location>
        <begin position="202"/>
        <end position="231"/>
    </location>
</feature>
<protein>
    <submittedName>
        <fullName evidence="2">Cryptococcal mannosyltransferase 1-domain-containing protein</fullName>
    </submittedName>
</protein>
<dbReference type="EMBL" id="JARIHO010000008">
    <property type="protein sequence ID" value="KAJ7356609.1"/>
    <property type="molecule type" value="Genomic_DNA"/>
</dbReference>
<keyword evidence="2" id="KW-0808">Transferase</keyword>
<name>A0AAD7AED1_9AGAR</name>
<sequence length="329" mass="38046">MFRDNEAVLPYWIKEITKFIYYAGPDNIFVSIVESNSGDKSPVLLEEFDAQLESMGVARRILTRDTSIPRPPDMSGTPRIEFLSAVRNRVMEPLVEKGGYEKVIFSNDIYIEAESVVELLKSRDGDWDFVCGLDFGYWGLYDLWVIRDKAGAIPSTNWPYFLEWTGLHAIMRDDPAPAFACWNGIVAFKAEPFLPLELRTPGRLSTSPSKPLAPTHPAFPQPPDLTPAQTPPVRFRASTEKECYSSESFNLPYDFRRQFDLQNIYVNPRVINAYVWEYYVWYKYLLRHWAVKWWMEKIENGYEMQVSKLVIGGPDGIWRWDGGECHPVC</sequence>
<dbReference type="Proteomes" id="UP001218218">
    <property type="component" value="Unassembled WGS sequence"/>
</dbReference>
<keyword evidence="3" id="KW-1185">Reference proteome</keyword>
<dbReference type="AlphaFoldDB" id="A0AAD7AED1"/>
<evidence type="ECO:0000313" key="3">
    <source>
        <dbReference type="Proteomes" id="UP001218218"/>
    </source>
</evidence>
<proteinExistence type="predicted"/>
<dbReference type="Pfam" id="PF11735">
    <property type="entry name" value="CAP59_mtransfer"/>
    <property type="match status" value="1"/>
</dbReference>
<evidence type="ECO:0000313" key="2">
    <source>
        <dbReference type="EMBL" id="KAJ7356609.1"/>
    </source>
</evidence>
<gene>
    <name evidence="2" type="ORF">DFH08DRAFT_953943</name>
</gene>
<dbReference type="GO" id="GO:0016757">
    <property type="term" value="F:glycosyltransferase activity"/>
    <property type="evidence" value="ECO:0007669"/>
    <property type="project" value="UniProtKB-KW"/>
</dbReference>
<keyword evidence="2" id="KW-0328">Glycosyltransferase</keyword>
<dbReference type="PANTHER" id="PTHR34144:SF7">
    <property type="entry name" value="EXPORT PROTEIN (CAP59), PUTATIVE (AFU_ORTHOLOGUE AFUA_7G05020)-RELATED"/>
    <property type="match status" value="1"/>
</dbReference>
<evidence type="ECO:0000256" key="1">
    <source>
        <dbReference type="SAM" id="MobiDB-lite"/>
    </source>
</evidence>
<dbReference type="PANTHER" id="PTHR34144">
    <property type="entry name" value="CHROMOSOME 8, WHOLE GENOME SHOTGUN SEQUENCE"/>
    <property type="match status" value="1"/>
</dbReference>
<comment type="caution">
    <text evidence="2">The sequence shown here is derived from an EMBL/GenBank/DDBJ whole genome shotgun (WGS) entry which is preliminary data.</text>
</comment>
<dbReference type="InterPro" id="IPR021047">
    <property type="entry name" value="Mannosyltransferase_CMT1"/>
</dbReference>
<reference evidence="2" key="1">
    <citation type="submission" date="2023-03" db="EMBL/GenBank/DDBJ databases">
        <title>Massive genome expansion in bonnet fungi (Mycena s.s.) driven by repeated elements and novel gene families across ecological guilds.</title>
        <authorList>
            <consortium name="Lawrence Berkeley National Laboratory"/>
            <person name="Harder C.B."/>
            <person name="Miyauchi S."/>
            <person name="Viragh M."/>
            <person name="Kuo A."/>
            <person name="Thoen E."/>
            <person name="Andreopoulos B."/>
            <person name="Lu D."/>
            <person name="Skrede I."/>
            <person name="Drula E."/>
            <person name="Henrissat B."/>
            <person name="Morin E."/>
            <person name="Kohler A."/>
            <person name="Barry K."/>
            <person name="LaButti K."/>
            <person name="Morin E."/>
            <person name="Salamov A."/>
            <person name="Lipzen A."/>
            <person name="Mereny Z."/>
            <person name="Hegedus B."/>
            <person name="Baldrian P."/>
            <person name="Stursova M."/>
            <person name="Weitz H."/>
            <person name="Taylor A."/>
            <person name="Grigoriev I.V."/>
            <person name="Nagy L.G."/>
            <person name="Martin F."/>
            <person name="Kauserud H."/>
        </authorList>
    </citation>
    <scope>NUCLEOTIDE SEQUENCE</scope>
    <source>
        <strain evidence="2">CBHHK002</strain>
    </source>
</reference>
<organism evidence="2 3">
    <name type="scientific">Mycena albidolilacea</name>
    <dbReference type="NCBI Taxonomy" id="1033008"/>
    <lineage>
        <taxon>Eukaryota</taxon>
        <taxon>Fungi</taxon>
        <taxon>Dikarya</taxon>
        <taxon>Basidiomycota</taxon>
        <taxon>Agaricomycotina</taxon>
        <taxon>Agaricomycetes</taxon>
        <taxon>Agaricomycetidae</taxon>
        <taxon>Agaricales</taxon>
        <taxon>Marasmiineae</taxon>
        <taxon>Mycenaceae</taxon>
        <taxon>Mycena</taxon>
    </lineage>
</organism>
<accession>A0AAD7AED1</accession>